<keyword evidence="4" id="KW-1185">Reference proteome</keyword>
<evidence type="ECO:0000259" key="2">
    <source>
        <dbReference type="PROSITE" id="PS50097"/>
    </source>
</evidence>
<name>A0A1D2M274_ORCCI</name>
<evidence type="ECO:0000313" key="3">
    <source>
        <dbReference type="EMBL" id="ODM87073.1"/>
    </source>
</evidence>
<dbReference type="Proteomes" id="UP000094527">
    <property type="component" value="Unassembled WGS sequence"/>
</dbReference>
<comment type="caution">
    <text evidence="3">The sequence shown here is derived from an EMBL/GenBank/DDBJ whole genome shotgun (WGS) entry which is preliminary data.</text>
</comment>
<accession>A0A1D2M274</accession>
<dbReference type="PROSITE" id="PS50097">
    <property type="entry name" value="BTB"/>
    <property type="match status" value="1"/>
</dbReference>
<dbReference type="AlphaFoldDB" id="A0A1D2M274"/>
<dbReference type="CDD" id="cd18186">
    <property type="entry name" value="BTB_POZ_ZBTB_KLHL-like"/>
    <property type="match status" value="1"/>
</dbReference>
<dbReference type="InterPro" id="IPR044784">
    <property type="entry name" value="At1g01640-like"/>
</dbReference>
<dbReference type="EMBL" id="LJIJ01006224">
    <property type="protein sequence ID" value="ODM87073.1"/>
    <property type="molecule type" value="Genomic_DNA"/>
</dbReference>
<comment type="function">
    <text evidence="1">May act as a substrate-specific adapter of an E3 ubiquitin-protein ligase complex (CUL3-RBX1-BTB) which mediates the ubiquitination and subsequent proteasomal degradation of target proteins.</text>
</comment>
<feature type="domain" description="BTB" evidence="2">
    <location>
        <begin position="223"/>
        <end position="290"/>
    </location>
</feature>
<gene>
    <name evidence="3" type="ORF">Ocin01_19609</name>
</gene>
<dbReference type="InterPro" id="IPR000210">
    <property type="entry name" value="BTB/POZ_dom"/>
</dbReference>
<dbReference type="SUPFAM" id="SSF54695">
    <property type="entry name" value="POZ domain"/>
    <property type="match status" value="1"/>
</dbReference>
<dbReference type="Pfam" id="PF00651">
    <property type="entry name" value="BTB"/>
    <property type="match status" value="1"/>
</dbReference>
<proteinExistence type="predicted"/>
<evidence type="ECO:0000256" key="1">
    <source>
        <dbReference type="ARBA" id="ARBA00002668"/>
    </source>
</evidence>
<dbReference type="InterPro" id="IPR011333">
    <property type="entry name" value="SKP1/BTB/POZ_sf"/>
</dbReference>
<reference evidence="3 4" key="1">
    <citation type="journal article" date="2016" name="Genome Biol. Evol.">
        <title>Gene Family Evolution Reflects Adaptation to Soil Environmental Stressors in the Genome of the Collembolan Orchesella cincta.</title>
        <authorList>
            <person name="Faddeeva-Vakhrusheva A."/>
            <person name="Derks M.F."/>
            <person name="Anvar S.Y."/>
            <person name="Agamennone V."/>
            <person name="Suring W."/>
            <person name="Smit S."/>
            <person name="van Straalen N.M."/>
            <person name="Roelofs D."/>
        </authorList>
    </citation>
    <scope>NUCLEOTIDE SEQUENCE [LARGE SCALE GENOMIC DNA]</scope>
    <source>
        <tissue evidence="3">Mixed pool</tissue>
    </source>
</reference>
<dbReference type="PANTHER" id="PTHR47274">
    <property type="entry name" value="BTB/POZ DOMAIN CONTAINING PROTEIN, EXPRESSED-RELATED"/>
    <property type="match status" value="1"/>
</dbReference>
<evidence type="ECO:0000313" key="4">
    <source>
        <dbReference type="Proteomes" id="UP000094527"/>
    </source>
</evidence>
<organism evidence="3 4">
    <name type="scientific">Orchesella cincta</name>
    <name type="common">Springtail</name>
    <name type="synonym">Podura cincta</name>
    <dbReference type="NCBI Taxonomy" id="48709"/>
    <lineage>
        <taxon>Eukaryota</taxon>
        <taxon>Metazoa</taxon>
        <taxon>Ecdysozoa</taxon>
        <taxon>Arthropoda</taxon>
        <taxon>Hexapoda</taxon>
        <taxon>Collembola</taxon>
        <taxon>Entomobryomorpha</taxon>
        <taxon>Entomobryoidea</taxon>
        <taxon>Orchesellidae</taxon>
        <taxon>Orchesellinae</taxon>
        <taxon>Orchesella</taxon>
    </lineage>
</organism>
<dbReference type="STRING" id="48709.A0A1D2M274"/>
<sequence>MNSVPNQIYLGKDVSKEFELDLEKIQSQTGIQTFPLFVGAAEPLKRPENGAKPPDDHDDHYRRALQELLDELPDEEIKNVIDLVIKSDRDEQCYGLSIKFGFTSAFAKKISSILVEPKLIIRGKFESETEFLLPYACRASPLYNAKPFFGTFSATGNISKEPQIINNFEGATRIEHCVRTHVASSMSITFTFSIILTWSGFGGILQREYVSVFEKLLNDKMFMDCAIIPSNKSKIMCHRSIVAAQSEVLRILLQKGSPEPLSEIEMFDISEQAVKTLVEFLYKNKLDEDHIEEQTALELLQVANRYHITNLEGNLVDTLYFKPRGWFSLGNVLYLYHFTEQIGEYEMLCDKMLSILKKNAKALHSSEAFRDFSRKFPKESANLVGILMSDLKLP</sequence>
<dbReference type="Gene3D" id="3.30.710.10">
    <property type="entry name" value="Potassium Channel Kv1.1, Chain A"/>
    <property type="match status" value="1"/>
</dbReference>
<dbReference type="SMART" id="SM00225">
    <property type="entry name" value="BTB"/>
    <property type="match status" value="1"/>
</dbReference>
<dbReference type="OrthoDB" id="7628309at2759"/>
<protein>
    <submittedName>
        <fullName evidence="3">BTB/POZ and TAZ domain-containing protein 3</fullName>
    </submittedName>
</protein>